<reference evidence="2 3" key="1">
    <citation type="submission" date="2024-02" db="EMBL/GenBank/DDBJ databases">
        <authorList>
            <person name="Chen Y."/>
            <person name="Shah S."/>
            <person name="Dougan E. K."/>
            <person name="Thang M."/>
            <person name="Chan C."/>
        </authorList>
    </citation>
    <scope>NUCLEOTIDE SEQUENCE [LARGE SCALE GENOMIC DNA]</scope>
</reference>
<dbReference type="Proteomes" id="UP001642484">
    <property type="component" value="Unassembled WGS sequence"/>
</dbReference>
<evidence type="ECO:0000313" key="3">
    <source>
        <dbReference type="Proteomes" id="UP001642484"/>
    </source>
</evidence>
<protein>
    <submittedName>
        <fullName evidence="2">Uncharacterized protein</fullName>
    </submittedName>
</protein>
<accession>A0ABP0JXM4</accession>
<organism evidence="2 3">
    <name type="scientific">Durusdinium trenchii</name>
    <dbReference type="NCBI Taxonomy" id="1381693"/>
    <lineage>
        <taxon>Eukaryota</taxon>
        <taxon>Sar</taxon>
        <taxon>Alveolata</taxon>
        <taxon>Dinophyceae</taxon>
        <taxon>Suessiales</taxon>
        <taxon>Symbiodiniaceae</taxon>
        <taxon>Durusdinium</taxon>
    </lineage>
</organism>
<sequence>MELGESQENGIKADDGNPETADTESCKGIANDHSAGWPFEGSALARTRRVSSFKANYQKAAETAEKWRSLRADDWDPMMVRLFSRWYLGCLREPFRA</sequence>
<evidence type="ECO:0000313" key="2">
    <source>
        <dbReference type="EMBL" id="CAK9019246.1"/>
    </source>
</evidence>
<proteinExistence type="predicted"/>
<comment type="caution">
    <text evidence="2">The sequence shown here is derived from an EMBL/GenBank/DDBJ whole genome shotgun (WGS) entry which is preliminary data.</text>
</comment>
<name>A0ABP0JXM4_9DINO</name>
<feature type="region of interest" description="Disordered" evidence="1">
    <location>
        <begin position="1"/>
        <end position="29"/>
    </location>
</feature>
<gene>
    <name evidence="2" type="ORF">CCMP2556_LOCUS13596</name>
</gene>
<evidence type="ECO:0000256" key="1">
    <source>
        <dbReference type="SAM" id="MobiDB-lite"/>
    </source>
</evidence>
<keyword evidence="3" id="KW-1185">Reference proteome</keyword>
<dbReference type="EMBL" id="CAXAMN010006792">
    <property type="protein sequence ID" value="CAK9019246.1"/>
    <property type="molecule type" value="Genomic_DNA"/>
</dbReference>